<dbReference type="Pfam" id="PF04773">
    <property type="entry name" value="FecR"/>
    <property type="match status" value="1"/>
</dbReference>
<organism evidence="3 4">
    <name type="scientific">Methylobacillus methanolivorans</name>
    <dbReference type="NCBI Taxonomy" id="1848927"/>
    <lineage>
        <taxon>Bacteria</taxon>
        <taxon>Pseudomonadati</taxon>
        <taxon>Pseudomonadota</taxon>
        <taxon>Betaproteobacteria</taxon>
        <taxon>Nitrosomonadales</taxon>
        <taxon>Methylophilaceae</taxon>
        <taxon>Methylobacillus</taxon>
    </lineage>
</organism>
<dbReference type="Pfam" id="PF16220">
    <property type="entry name" value="DUF4880"/>
    <property type="match status" value="1"/>
</dbReference>
<dbReference type="InterPro" id="IPR012373">
    <property type="entry name" value="Ferrdict_sens_TM"/>
</dbReference>
<evidence type="ECO:0000259" key="1">
    <source>
        <dbReference type="Pfam" id="PF04773"/>
    </source>
</evidence>
<protein>
    <submittedName>
        <fullName evidence="3">FecR domain-containing protein</fullName>
    </submittedName>
</protein>
<feature type="domain" description="FecR protein" evidence="1">
    <location>
        <begin position="105"/>
        <end position="202"/>
    </location>
</feature>
<evidence type="ECO:0000259" key="2">
    <source>
        <dbReference type="Pfam" id="PF16220"/>
    </source>
</evidence>
<gene>
    <name evidence="3" type="ORF">ACIKP9_09280</name>
</gene>
<evidence type="ECO:0000313" key="4">
    <source>
        <dbReference type="Proteomes" id="UP001617669"/>
    </source>
</evidence>
<keyword evidence="4" id="KW-1185">Reference proteome</keyword>
<comment type="caution">
    <text evidence="3">The sequence shown here is derived from an EMBL/GenBank/DDBJ whole genome shotgun (WGS) entry which is preliminary data.</text>
</comment>
<evidence type="ECO:0000313" key="3">
    <source>
        <dbReference type="EMBL" id="MFJ5446419.1"/>
    </source>
</evidence>
<dbReference type="Proteomes" id="UP001617669">
    <property type="component" value="Unassembled WGS sequence"/>
</dbReference>
<accession>A0ABW8GMB7</accession>
<dbReference type="InterPro" id="IPR032623">
    <property type="entry name" value="FecR_N"/>
</dbReference>
<sequence>MDKAIALQAAEWFFRLQEAEASEADQRACAAWRAADPMHETAWQRAQQVSGMLGGVPGKLAHATLQRSHVESRRNAIKAMALLVVAGGAAWQGSRSEPVRLRLAQYSTRTGELRQIHLADGTLVHLNTSTGINTAINAQQRLIELEMGEVLIQTGKAGSAGHAAYRPLVIATRYGQLQPLGTRFIVRQSADDIRLSVLEGAVAITTREGHQQVIEAGRQTRFNDHVIMPPVALADHADSWTRGVLHVREMRLVDFASELARYRHGVVRCSTEVADIRISGAFQIADTDQVFASLPMMVPVKVSYLTRYWISVNAANAGI</sequence>
<reference evidence="3 4" key="1">
    <citation type="submission" date="2024-11" db="EMBL/GenBank/DDBJ databases">
        <authorList>
            <person name="Kaparullina E.N."/>
            <person name="Delegan Y.A."/>
            <person name="Doronina N.V."/>
        </authorList>
    </citation>
    <scope>NUCLEOTIDE SEQUENCE [LARGE SCALE GENOMIC DNA]</scope>
    <source>
        <strain evidence="3 4">7sh_L</strain>
    </source>
</reference>
<feature type="domain" description="FecR N-terminal" evidence="2">
    <location>
        <begin position="8"/>
        <end position="49"/>
    </location>
</feature>
<dbReference type="PANTHER" id="PTHR30273">
    <property type="entry name" value="PERIPLASMIC SIGNAL SENSOR AND SIGMA FACTOR ACTIVATOR FECR-RELATED"/>
    <property type="match status" value="1"/>
</dbReference>
<dbReference type="EMBL" id="JBIWXY010000001">
    <property type="protein sequence ID" value="MFJ5446419.1"/>
    <property type="molecule type" value="Genomic_DNA"/>
</dbReference>
<dbReference type="RefSeq" id="WP_400881686.1">
    <property type="nucleotide sequence ID" value="NZ_JBIWXY010000001.1"/>
</dbReference>
<proteinExistence type="predicted"/>
<dbReference type="Gene3D" id="2.60.120.1440">
    <property type="match status" value="1"/>
</dbReference>
<dbReference type="InterPro" id="IPR006860">
    <property type="entry name" value="FecR"/>
</dbReference>
<dbReference type="PANTHER" id="PTHR30273:SF2">
    <property type="entry name" value="PROTEIN FECR"/>
    <property type="match status" value="1"/>
</dbReference>
<name>A0ABW8GMB7_9PROT</name>
<dbReference type="PIRSF" id="PIRSF018266">
    <property type="entry name" value="FecR"/>
    <property type="match status" value="1"/>
</dbReference>